<dbReference type="RefSeq" id="WP_176160018.1">
    <property type="nucleotide sequence ID" value="NZ_CP054929.1"/>
</dbReference>
<protein>
    <submittedName>
        <fullName evidence="3">Beta-lactamase family protein</fullName>
    </submittedName>
</protein>
<dbReference type="Pfam" id="PF00144">
    <property type="entry name" value="Beta-lactamase"/>
    <property type="match status" value="1"/>
</dbReference>
<dbReference type="SUPFAM" id="SSF56601">
    <property type="entry name" value="beta-lactamase/transpeptidase-like"/>
    <property type="match status" value="1"/>
</dbReference>
<sequence>MHVRHAPHRHPRAAGPTAPAASTARGPRPARARARAHRRGAAVVAAVVGAVLGVASALPATAAAAEPAATRGDHRATQEAIDAVVARGVPGVVAGASDGRATWTGRSGIADLRSGQPRQADERFRVGSITKTFTATVLLQLVAEDRLSLDDTVHHWLPDLVRGNGHDGQRITVRQLLNHTSGVSSYTDDADVQRRLFGTDFLRHRYDTWTPRGIVGIAMKHRPDFEPGKGWHYSDTNYVLAAMIIEEVTGRPYAREIERRILRPLGLRATSLPGTDARMPQPSARAYSKLTGTLGAPGEPGSPTYDVTSLNPTLAGAAGEVISSTRDLNRFYRALLSGKLLAPDQLREMTTTVPIAGTKFSYGLGLMKQQTSCGVVWGHNGAIQGSLSTSLATADGEHALSVNVNGDWAGAYNEVVEAEFCAK</sequence>
<gene>
    <name evidence="3" type="ORF">HUT08_00820</name>
</gene>
<reference evidence="3 4" key="1">
    <citation type="submission" date="2020-06" db="EMBL/GenBank/DDBJ databases">
        <title>Genome mining for natural products.</title>
        <authorList>
            <person name="Zhang B."/>
            <person name="Shi J."/>
            <person name="Ge H."/>
        </authorList>
    </citation>
    <scope>NUCLEOTIDE SEQUENCE [LARGE SCALE GENOMIC DNA]</scope>
    <source>
        <strain evidence="3 4">NA00687</strain>
    </source>
</reference>
<dbReference type="AlphaFoldDB" id="A0A7H8N1U8"/>
<feature type="compositionally biased region" description="Basic residues" evidence="1">
    <location>
        <begin position="1"/>
        <end position="12"/>
    </location>
</feature>
<dbReference type="InterPro" id="IPR001466">
    <property type="entry name" value="Beta-lactam-related"/>
</dbReference>
<evidence type="ECO:0000313" key="3">
    <source>
        <dbReference type="EMBL" id="QKW48321.1"/>
    </source>
</evidence>
<feature type="region of interest" description="Disordered" evidence="1">
    <location>
        <begin position="1"/>
        <end position="34"/>
    </location>
</feature>
<feature type="compositionally biased region" description="Low complexity" evidence="1">
    <location>
        <begin position="13"/>
        <end position="27"/>
    </location>
</feature>
<feature type="domain" description="Beta-lactamase-related" evidence="2">
    <location>
        <begin position="79"/>
        <end position="387"/>
    </location>
</feature>
<dbReference type="PANTHER" id="PTHR46825:SF7">
    <property type="entry name" value="D-ALANYL-D-ALANINE CARBOXYPEPTIDASE"/>
    <property type="match status" value="1"/>
</dbReference>
<evidence type="ECO:0000313" key="4">
    <source>
        <dbReference type="Proteomes" id="UP000509303"/>
    </source>
</evidence>
<evidence type="ECO:0000259" key="2">
    <source>
        <dbReference type="Pfam" id="PF00144"/>
    </source>
</evidence>
<dbReference type="Proteomes" id="UP000509303">
    <property type="component" value="Chromosome"/>
</dbReference>
<dbReference type="InterPro" id="IPR050491">
    <property type="entry name" value="AmpC-like"/>
</dbReference>
<evidence type="ECO:0000256" key="1">
    <source>
        <dbReference type="SAM" id="MobiDB-lite"/>
    </source>
</evidence>
<keyword evidence="4" id="KW-1185">Reference proteome</keyword>
<dbReference type="InterPro" id="IPR012338">
    <property type="entry name" value="Beta-lactam/transpept-like"/>
</dbReference>
<proteinExistence type="predicted"/>
<feature type="region of interest" description="Disordered" evidence="1">
    <location>
        <begin position="95"/>
        <end position="117"/>
    </location>
</feature>
<name>A0A7H8N1U8_9ACTN</name>
<dbReference type="Gene3D" id="3.40.710.10">
    <property type="entry name" value="DD-peptidase/beta-lactamase superfamily"/>
    <property type="match status" value="1"/>
</dbReference>
<organism evidence="3 4">
    <name type="scientific">Streptomyces buecherae</name>
    <dbReference type="NCBI Taxonomy" id="2763006"/>
    <lineage>
        <taxon>Bacteria</taxon>
        <taxon>Bacillati</taxon>
        <taxon>Actinomycetota</taxon>
        <taxon>Actinomycetes</taxon>
        <taxon>Kitasatosporales</taxon>
        <taxon>Streptomycetaceae</taxon>
        <taxon>Streptomyces</taxon>
    </lineage>
</organism>
<dbReference type="EMBL" id="CP054929">
    <property type="protein sequence ID" value="QKW48321.1"/>
    <property type="molecule type" value="Genomic_DNA"/>
</dbReference>
<dbReference type="PANTHER" id="PTHR46825">
    <property type="entry name" value="D-ALANYL-D-ALANINE-CARBOXYPEPTIDASE/ENDOPEPTIDASE AMPH"/>
    <property type="match status" value="1"/>
</dbReference>
<accession>A0A7H8N1U8</accession>